<evidence type="ECO:0008006" key="5">
    <source>
        <dbReference type="Google" id="ProtNLM"/>
    </source>
</evidence>
<dbReference type="Proteomes" id="UP000054270">
    <property type="component" value="Unassembled WGS sequence"/>
</dbReference>
<feature type="chain" id="PRO_5002246461" description="Secreted protein" evidence="2">
    <location>
        <begin position="29"/>
        <end position="87"/>
    </location>
</feature>
<evidence type="ECO:0000313" key="3">
    <source>
        <dbReference type="EMBL" id="KJA18502.1"/>
    </source>
</evidence>
<name>A0A0D2KUX2_HYPSF</name>
<proteinExistence type="predicted"/>
<dbReference type="AlphaFoldDB" id="A0A0D2KUX2"/>
<keyword evidence="4" id="KW-1185">Reference proteome</keyword>
<keyword evidence="2" id="KW-0732">Signal</keyword>
<sequence length="87" mass="9696">MPFLLPIICILLIPLCLLLITRYSTSSARGLHRSSLPPKALSFGTSPQARPDGFESETRRLTTQTPPTSCTMLDLCWMPILQSHEIL</sequence>
<gene>
    <name evidence="3" type="ORF">HYPSUDRAFT_45209</name>
</gene>
<organism evidence="3 4">
    <name type="scientific">Hypholoma sublateritium (strain FD-334 SS-4)</name>
    <dbReference type="NCBI Taxonomy" id="945553"/>
    <lineage>
        <taxon>Eukaryota</taxon>
        <taxon>Fungi</taxon>
        <taxon>Dikarya</taxon>
        <taxon>Basidiomycota</taxon>
        <taxon>Agaricomycotina</taxon>
        <taxon>Agaricomycetes</taxon>
        <taxon>Agaricomycetidae</taxon>
        <taxon>Agaricales</taxon>
        <taxon>Agaricineae</taxon>
        <taxon>Strophariaceae</taxon>
        <taxon>Hypholoma</taxon>
    </lineage>
</organism>
<evidence type="ECO:0000313" key="4">
    <source>
        <dbReference type="Proteomes" id="UP000054270"/>
    </source>
</evidence>
<dbReference type="EMBL" id="KN817588">
    <property type="protein sequence ID" value="KJA18502.1"/>
    <property type="molecule type" value="Genomic_DNA"/>
</dbReference>
<reference evidence="4" key="1">
    <citation type="submission" date="2014-04" db="EMBL/GenBank/DDBJ databases">
        <title>Evolutionary Origins and Diversification of the Mycorrhizal Mutualists.</title>
        <authorList>
            <consortium name="DOE Joint Genome Institute"/>
            <consortium name="Mycorrhizal Genomics Consortium"/>
            <person name="Kohler A."/>
            <person name="Kuo A."/>
            <person name="Nagy L.G."/>
            <person name="Floudas D."/>
            <person name="Copeland A."/>
            <person name="Barry K.W."/>
            <person name="Cichocki N."/>
            <person name="Veneault-Fourrey C."/>
            <person name="LaButti K."/>
            <person name="Lindquist E.A."/>
            <person name="Lipzen A."/>
            <person name="Lundell T."/>
            <person name="Morin E."/>
            <person name="Murat C."/>
            <person name="Riley R."/>
            <person name="Ohm R."/>
            <person name="Sun H."/>
            <person name="Tunlid A."/>
            <person name="Henrissat B."/>
            <person name="Grigoriev I.V."/>
            <person name="Hibbett D.S."/>
            <person name="Martin F."/>
        </authorList>
    </citation>
    <scope>NUCLEOTIDE SEQUENCE [LARGE SCALE GENOMIC DNA]</scope>
    <source>
        <strain evidence="4">FD-334 SS-4</strain>
    </source>
</reference>
<feature type="region of interest" description="Disordered" evidence="1">
    <location>
        <begin position="29"/>
        <end position="66"/>
    </location>
</feature>
<evidence type="ECO:0000256" key="2">
    <source>
        <dbReference type="SAM" id="SignalP"/>
    </source>
</evidence>
<accession>A0A0D2KUX2</accession>
<evidence type="ECO:0000256" key="1">
    <source>
        <dbReference type="SAM" id="MobiDB-lite"/>
    </source>
</evidence>
<feature type="signal peptide" evidence="2">
    <location>
        <begin position="1"/>
        <end position="28"/>
    </location>
</feature>
<protein>
    <recommendedName>
        <fullName evidence="5">Secreted protein</fullName>
    </recommendedName>
</protein>